<evidence type="ECO:0000256" key="1">
    <source>
        <dbReference type="SAM" id="MobiDB-lite"/>
    </source>
</evidence>
<dbReference type="EMBL" id="BDRX01000004">
    <property type="protein sequence ID" value="GBF88388.1"/>
    <property type="molecule type" value="Genomic_DNA"/>
</dbReference>
<dbReference type="Gene3D" id="3.40.50.12780">
    <property type="entry name" value="N-terminal domain of ligase-like"/>
    <property type="match status" value="1"/>
</dbReference>
<name>A0A2V0NLR9_9CHLO</name>
<dbReference type="Proteomes" id="UP000247498">
    <property type="component" value="Unassembled WGS sequence"/>
</dbReference>
<keyword evidence="3" id="KW-1185">Reference proteome</keyword>
<proteinExistence type="predicted"/>
<feature type="compositionally biased region" description="Gly residues" evidence="1">
    <location>
        <begin position="415"/>
        <end position="430"/>
    </location>
</feature>
<dbReference type="PANTHER" id="PTHR43845:SF1">
    <property type="entry name" value="BLR5969 PROTEIN"/>
    <property type="match status" value="1"/>
</dbReference>
<dbReference type="SUPFAM" id="SSF56801">
    <property type="entry name" value="Acetyl-CoA synthetase-like"/>
    <property type="match status" value="1"/>
</dbReference>
<dbReference type="OrthoDB" id="2140858at2759"/>
<dbReference type="InterPro" id="IPR042099">
    <property type="entry name" value="ANL_N_sf"/>
</dbReference>
<evidence type="ECO:0008006" key="4">
    <source>
        <dbReference type="Google" id="ProtNLM"/>
    </source>
</evidence>
<organism evidence="2 3">
    <name type="scientific">Raphidocelis subcapitata</name>
    <dbReference type="NCBI Taxonomy" id="307507"/>
    <lineage>
        <taxon>Eukaryota</taxon>
        <taxon>Viridiplantae</taxon>
        <taxon>Chlorophyta</taxon>
        <taxon>core chlorophytes</taxon>
        <taxon>Chlorophyceae</taxon>
        <taxon>CS clade</taxon>
        <taxon>Sphaeropleales</taxon>
        <taxon>Selenastraceae</taxon>
        <taxon>Raphidocelis</taxon>
    </lineage>
</organism>
<dbReference type="AlphaFoldDB" id="A0A2V0NLR9"/>
<evidence type="ECO:0000313" key="2">
    <source>
        <dbReference type="EMBL" id="GBF88388.1"/>
    </source>
</evidence>
<sequence>MEHFLKSPLEEVLQLSAPAAGAPGPPDAHATLAALAAAAQAHVPAYRAFAAAAGGDEGGGGAIPFTTKANYFHAYPLSQRCWGGRLAAADFVHFSSGSSGAPTSWARSADDEAEVLGDSFGCRERSSLCVVAFPLGSWVGGMFTTLCLRLLALKGYPLVVVTPGNKPPEILQVVQALGPQCDQTIILGYPPFVKGVIDEGVARGVEWGRYAIKLVLAGEVFSEEWRALVAARAGVGEPHRAIASIFGTADAGVIAQETPLSALIRRWLSSHPAAARELFGRDRLPTLAQYDPRNRLIEAHPDDGTLVISALPGPGRRAALDAAAGGGDCELRGAPLIRYCIGDAGGVLSFDDLMSFLKARGYDPIESGGDGVAPVRRQPFVFLFGRSFWAVSLFGANVYVDQVQPALEGAEDEGSGGSEGEGAAAGGGGARAAAGPAPGGGGGAVAAAAVAATAAAVASAGSSGPDGKGAPLSELLTGKFVLFVAEDDDSNPRLALRAELARGAAGDGGLAARVARAVLRRLLRVSSEYGSYVPGDVQLPLVTLHAFGDPEHFPLGVKHKYTLT</sequence>
<evidence type="ECO:0000313" key="3">
    <source>
        <dbReference type="Proteomes" id="UP000247498"/>
    </source>
</evidence>
<comment type="caution">
    <text evidence="2">The sequence shown here is derived from an EMBL/GenBank/DDBJ whole genome shotgun (WGS) entry which is preliminary data.</text>
</comment>
<dbReference type="PANTHER" id="PTHR43845">
    <property type="entry name" value="BLR5969 PROTEIN"/>
    <property type="match status" value="1"/>
</dbReference>
<protein>
    <recommendedName>
        <fullName evidence="4">AMP-dependent synthetase/ligase domain-containing protein</fullName>
    </recommendedName>
</protein>
<feature type="region of interest" description="Disordered" evidence="1">
    <location>
        <begin position="409"/>
        <end position="436"/>
    </location>
</feature>
<accession>A0A2V0NLR9</accession>
<reference evidence="2 3" key="1">
    <citation type="journal article" date="2018" name="Sci. Rep.">
        <title>Raphidocelis subcapitata (=Pseudokirchneriella subcapitata) provides an insight into genome evolution and environmental adaptations in the Sphaeropleales.</title>
        <authorList>
            <person name="Suzuki S."/>
            <person name="Yamaguchi H."/>
            <person name="Nakajima N."/>
            <person name="Kawachi M."/>
        </authorList>
    </citation>
    <scope>NUCLEOTIDE SEQUENCE [LARGE SCALE GENOMIC DNA]</scope>
    <source>
        <strain evidence="2 3">NIES-35</strain>
    </source>
</reference>
<dbReference type="InParanoid" id="A0A2V0NLR9"/>
<gene>
    <name evidence="2" type="ORF">Rsub_01100</name>
</gene>